<evidence type="ECO:0000313" key="8">
    <source>
        <dbReference type="EMBL" id="KKN34100.1"/>
    </source>
</evidence>
<keyword evidence="3" id="KW-0067">ATP-binding</keyword>
<dbReference type="Pfam" id="PF00158">
    <property type="entry name" value="Sigma54_activat"/>
    <property type="match status" value="1"/>
</dbReference>
<accession>A0A0F9PQP5</accession>
<name>A0A0F9PQP5_9ZZZZ</name>
<dbReference type="GO" id="GO:0000160">
    <property type="term" value="P:phosphorelay signal transduction system"/>
    <property type="evidence" value="ECO:0007669"/>
    <property type="project" value="InterPro"/>
</dbReference>
<evidence type="ECO:0000256" key="5">
    <source>
        <dbReference type="ARBA" id="ARBA00023163"/>
    </source>
</evidence>
<dbReference type="Pfam" id="PF00072">
    <property type="entry name" value="Response_reg"/>
    <property type="match status" value="1"/>
</dbReference>
<evidence type="ECO:0000256" key="2">
    <source>
        <dbReference type="ARBA" id="ARBA00022741"/>
    </source>
</evidence>
<keyword evidence="4" id="KW-0805">Transcription regulation</keyword>
<evidence type="ECO:0000259" key="6">
    <source>
        <dbReference type="PROSITE" id="PS50045"/>
    </source>
</evidence>
<dbReference type="SUPFAM" id="SSF46689">
    <property type="entry name" value="Homeodomain-like"/>
    <property type="match status" value="1"/>
</dbReference>
<gene>
    <name evidence="8" type="ORF">LCGC14_0797080</name>
</gene>
<dbReference type="Gene3D" id="1.10.8.60">
    <property type="match status" value="1"/>
</dbReference>
<keyword evidence="5" id="KW-0804">Transcription</keyword>
<dbReference type="InterPro" id="IPR001789">
    <property type="entry name" value="Sig_transdc_resp-reg_receiver"/>
</dbReference>
<evidence type="ECO:0000256" key="1">
    <source>
        <dbReference type="ARBA" id="ARBA00022553"/>
    </source>
</evidence>
<dbReference type="InterPro" id="IPR009057">
    <property type="entry name" value="Homeodomain-like_sf"/>
</dbReference>
<dbReference type="SUPFAM" id="SSF52172">
    <property type="entry name" value="CheY-like"/>
    <property type="match status" value="1"/>
</dbReference>
<dbReference type="Pfam" id="PF25601">
    <property type="entry name" value="AAA_lid_14"/>
    <property type="match status" value="1"/>
</dbReference>
<dbReference type="SUPFAM" id="SSF52540">
    <property type="entry name" value="P-loop containing nucleoside triphosphate hydrolases"/>
    <property type="match status" value="1"/>
</dbReference>
<dbReference type="SMART" id="SM00448">
    <property type="entry name" value="REC"/>
    <property type="match status" value="1"/>
</dbReference>
<dbReference type="PROSITE" id="PS00688">
    <property type="entry name" value="SIGMA54_INTERACT_3"/>
    <property type="match status" value="1"/>
</dbReference>
<dbReference type="PRINTS" id="PR01590">
    <property type="entry name" value="HTHFIS"/>
</dbReference>
<dbReference type="InterPro" id="IPR002197">
    <property type="entry name" value="HTH_Fis"/>
</dbReference>
<dbReference type="Gene3D" id="3.40.50.300">
    <property type="entry name" value="P-loop containing nucleotide triphosphate hydrolases"/>
    <property type="match status" value="1"/>
</dbReference>
<sequence>MKILIVEDEDILRISIGDDLKEEGFDVSLSKSPILALDLLAKEEFEVALVDYKMPEMNGIELLKKIKERQPDCTVIIMTAFGTIQTAVEAMRLGAYDYITKPFSNEELVLAIERIVEVQSLKRENIELKEQLKERHSFHELIGKSKSMQEIYDLSSMVANSDSTVLITGETGTGKEMVADAIHYTGLRQDSPYIKVSCALFSKDILESELFGHEKGAFTGAIAEKKGRFEIADRGTIFLDDVDDIPLELQVKLLRVLQQFEFERVGGTETIKVDVRIIAASKANLLEKIKKGEFREDLYYRLNVVPIHLPPLKERKEDIPLLIDVFVEKYSSNIPMQIPNQVMDYLLNYGWPGNVRELENLIERLASTAPDGNITTSQLPPEIIWEEICPQEECLDGSCYDEVMKRTEINLIKSALEMSGGNKAKAARLLKLKSSTLRSKIEKYKL</sequence>
<dbReference type="AlphaFoldDB" id="A0A0F9PQP5"/>
<dbReference type="PROSITE" id="PS00675">
    <property type="entry name" value="SIGMA54_INTERACT_1"/>
    <property type="match status" value="1"/>
</dbReference>
<reference evidence="8" key="1">
    <citation type="journal article" date="2015" name="Nature">
        <title>Complex archaea that bridge the gap between prokaryotes and eukaryotes.</title>
        <authorList>
            <person name="Spang A."/>
            <person name="Saw J.H."/>
            <person name="Jorgensen S.L."/>
            <person name="Zaremba-Niedzwiedzka K."/>
            <person name="Martijn J."/>
            <person name="Lind A.E."/>
            <person name="van Eijk R."/>
            <person name="Schleper C."/>
            <person name="Guy L."/>
            <person name="Ettema T.J."/>
        </authorList>
    </citation>
    <scope>NUCLEOTIDE SEQUENCE</scope>
</reference>
<dbReference type="InterPro" id="IPR058031">
    <property type="entry name" value="AAA_lid_NorR"/>
</dbReference>
<evidence type="ECO:0000256" key="4">
    <source>
        <dbReference type="ARBA" id="ARBA00023015"/>
    </source>
</evidence>
<feature type="domain" description="Sigma-54 factor interaction" evidence="6">
    <location>
        <begin position="141"/>
        <end position="367"/>
    </location>
</feature>
<feature type="domain" description="Response regulatory" evidence="7">
    <location>
        <begin position="2"/>
        <end position="116"/>
    </location>
</feature>
<dbReference type="Pfam" id="PF02954">
    <property type="entry name" value="HTH_8"/>
    <property type="match status" value="1"/>
</dbReference>
<dbReference type="SMART" id="SM00382">
    <property type="entry name" value="AAA"/>
    <property type="match status" value="1"/>
</dbReference>
<dbReference type="EMBL" id="LAZR01002128">
    <property type="protein sequence ID" value="KKN34100.1"/>
    <property type="molecule type" value="Genomic_DNA"/>
</dbReference>
<proteinExistence type="predicted"/>
<dbReference type="InterPro" id="IPR025944">
    <property type="entry name" value="Sigma_54_int_dom_CS"/>
</dbReference>
<dbReference type="FunFam" id="3.40.50.300:FF:000006">
    <property type="entry name" value="DNA-binding transcriptional regulator NtrC"/>
    <property type="match status" value="1"/>
</dbReference>
<evidence type="ECO:0008006" key="9">
    <source>
        <dbReference type="Google" id="ProtNLM"/>
    </source>
</evidence>
<keyword evidence="2" id="KW-0547">Nucleotide-binding</keyword>
<evidence type="ECO:0000256" key="3">
    <source>
        <dbReference type="ARBA" id="ARBA00022840"/>
    </source>
</evidence>
<dbReference type="PANTHER" id="PTHR32071">
    <property type="entry name" value="TRANSCRIPTIONAL REGULATORY PROTEIN"/>
    <property type="match status" value="1"/>
</dbReference>
<dbReference type="PROSITE" id="PS50110">
    <property type="entry name" value="RESPONSE_REGULATORY"/>
    <property type="match status" value="1"/>
</dbReference>
<organism evidence="8">
    <name type="scientific">marine sediment metagenome</name>
    <dbReference type="NCBI Taxonomy" id="412755"/>
    <lineage>
        <taxon>unclassified sequences</taxon>
        <taxon>metagenomes</taxon>
        <taxon>ecological metagenomes</taxon>
    </lineage>
</organism>
<comment type="caution">
    <text evidence="8">The sequence shown here is derived from an EMBL/GenBank/DDBJ whole genome shotgun (WGS) entry which is preliminary data.</text>
</comment>
<dbReference type="CDD" id="cd00009">
    <property type="entry name" value="AAA"/>
    <property type="match status" value="1"/>
</dbReference>
<dbReference type="GO" id="GO:0043565">
    <property type="term" value="F:sequence-specific DNA binding"/>
    <property type="evidence" value="ECO:0007669"/>
    <property type="project" value="InterPro"/>
</dbReference>
<dbReference type="GO" id="GO:0006355">
    <property type="term" value="P:regulation of DNA-templated transcription"/>
    <property type="evidence" value="ECO:0007669"/>
    <property type="project" value="InterPro"/>
</dbReference>
<dbReference type="InterPro" id="IPR025662">
    <property type="entry name" value="Sigma_54_int_dom_ATP-bd_1"/>
</dbReference>
<dbReference type="GO" id="GO:0005524">
    <property type="term" value="F:ATP binding"/>
    <property type="evidence" value="ECO:0007669"/>
    <property type="project" value="UniProtKB-KW"/>
</dbReference>
<keyword evidence="1" id="KW-0597">Phosphoprotein</keyword>
<dbReference type="InterPro" id="IPR011006">
    <property type="entry name" value="CheY-like_superfamily"/>
</dbReference>
<dbReference type="Gene3D" id="1.10.10.60">
    <property type="entry name" value="Homeodomain-like"/>
    <property type="match status" value="1"/>
</dbReference>
<evidence type="ECO:0000259" key="7">
    <source>
        <dbReference type="PROSITE" id="PS50110"/>
    </source>
</evidence>
<dbReference type="InterPro" id="IPR003593">
    <property type="entry name" value="AAA+_ATPase"/>
</dbReference>
<dbReference type="Gene3D" id="3.40.50.2300">
    <property type="match status" value="1"/>
</dbReference>
<dbReference type="InterPro" id="IPR002078">
    <property type="entry name" value="Sigma_54_int"/>
</dbReference>
<protein>
    <recommendedName>
        <fullName evidence="9">Sigma-54-dependent Fis family transcriptional regulator</fullName>
    </recommendedName>
</protein>
<dbReference type="PANTHER" id="PTHR32071:SF113">
    <property type="entry name" value="ALGINATE BIOSYNTHESIS TRANSCRIPTIONAL REGULATORY PROTEIN ALGB"/>
    <property type="match status" value="1"/>
</dbReference>
<dbReference type="InterPro" id="IPR027417">
    <property type="entry name" value="P-loop_NTPase"/>
</dbReference>
<dbReference type="FunFam" id="3.40.50.2300:FF:000018">
    <property type="entry name" value="DNA-binding transcriptional regulator NtrC"/>
    <property type="match status" value="1"/>
</dbReference>
<dbReference type="PROSITE" id="PS50045">
    <property type="entry name" value="SIGMA54_INTERACT_4"/>
    <property type="match status" value="1"/>
</dbReference>